<dbReference type="InterPro" id="IPR014732">
    <property type="entry name" value="OMPdecase"/>
</dbReference>
<dbReference type="PANTHER" id="PTHR32119:SF2">
    <property type="entry name" value="OROTIDINE 5'-PHOSPHATE DECARBOXYLASE"/>
    <property type="match status" value="1"/>
</dbReference>
<dbReference type="FunCoup" id="K2RYG3">
    <property type="interactions" value="1056"/>
</dbReference>
<evidence type="ECO:0000259" key="11">
    <source>
        <dbReference type="SMART" id="SM00934"/>
    </source>
</evidence>
<evidence type="ECO:0000256" key="3">
    <source>
        <dbReference type="ARBA" id="ARBA00012321"/>
    </source>
</evidence>
<gene>
    <name evidence="12" type="ORF">MPH_13483</name>
</gene>
<evidence type="ECO:0000256" key="8">
    <source>
        <dbReference type="ARBA" id="ARBA00031744"/>
    </source>
</evidence>
<dbReference type="EC" id="4.1.1.23" evidence="3"/>
<proteinExistence type="inferred from homology"/>
<evidence type="ECO:0000256" key="4">
    <source>
        <dbReference type="ARBA" id="ARBA00021923"/>
    </source>
</evidence>
<evidence type="ECO:0000256" key="1">
    <source>
        <dbReference type="ARBA" id="ARBA00004861"/>
    </source>
</evidence>
<dbReference type="GO" id="GO:0005829">
    <property type="term" value="C:cytosol"/>
    <property type="evidence" value="ECO:0007669"/>
    <property type="project" value="TreeGrafter"/>
</dbReference>
<evidence type="ECO:0000313" key="12">
    <source>
        <dbReference type="EMBL" id="EKG09475.1"/>
    </source>
</evidence>
<evidence type="ECO:0000256" key="10">
    <source>
        <dbReference type="PIRSR" id="PIRSR614732-2"/>
    </source>
</evidence>
<comment type="similarity">
    <text evidence="2">Belongs to the OMP decarboxylase family.</text>
</comment>
<dbReference type="PANTHER" id="PTHR32119">
    <property type="entry name" value="OROTIDINE 5'-PHOSPHATE DECARBOXYLASE"/>
    <property type="match status" value="1"/>
</dbReference>
<dbReference type="GO" id="GO:0006207">
    <property type="term" value="P:'de novo' pyrimidine nucleobase biosynthetic process"/>
    <property type="evidence" value="ECO:0007669"/>
    <property type="project" value="InterPro"/>
</dbReference>
<feature type="binding site" evidence="10">
    <location>
        <position position="44"/>
    </location>
    <ligand>
        <name>substrate</name>
    </ligand>
</feature>
<keyword evidence="6" id="KW-0665">Pyrimidine biosynthesis</keyword>
<feature type="binding site" evidence="10">
    <location>
        <position position="331"/>
    </location>
    <ligand>
        <name>substrate</name>
    </ligand>
</feature>
<dbReference type="AlphaFoldDB" id="K2RYG3"/>
<comment type="pathway">
    <text evidence="1">Pyrimidine metabolism; UMP biosynthesis via de novo pathway; UMP from orotate: step 2/2.</text>
</comment>
<evidence type="ECO:0000256" key="6">
    <source>
        <dbReference type="ARBA" id="ARBA00022975"/>
    </source>
</evidence>
<dbReference type="OrthoDB" id="10263753at2759"/>
<dbReference type="UniPathway" id="UPA00070">
    <property type="reaction ID" value="UER00120"/>
</dbReference>
<dbReference type="CDD" id="cd04725">
    <property type="entry name" value="OMP_decarboxylase_like"/>
    <property type="match status" value="1"/>
</dbReference>
<evidence type="ECO:0000256" key="7">
    <source>
        <dbReference type="ARBA" id="ARBA00023239"/>
    </source>
</evidence>
<protein>
    <recommendedName>
        <fullName evidence="4">Orotidine 5'-phosphate decarboxylase</fullName>
        <ecNumber evidence="3">4.1.1.23</ecNumber>
    </recommendedName>
    <alternativeName>
        <fullName evidence="9">OMP decarboxylase</fullName>
    </alternativeName>
    <alternativeName>
        <fullName evidence="8">Uridine 5'-monophosphate synthase</fullName>
    </alternativeName>
</protein>
<accession>K2RYG3</accession>
<dbReference type="STRING" id="1126212.K2RYG3"/>
<dbReference type="eggNOG" id="KOG1377">
    <property type="taxonomic scope" value="Eukaryota"/>
</dbReference>
<dbReference type="EMBL" id="AHHD01000648">
    <property type="protein sequence ID" value="EKG09475.1"/>
    <property type="molecule type" value="Genomic_DNA"/>
</dbReference>
<dbReference type="InterPro" id="IPR011060">
    <property type="entry name" value="RibuloseP-bd_barrel"/>
</dbReference>
<sequence>MAARHSTWTQSYIKRALLPDTSPLAAYLLRLIAIKRTNLCLSADVTTTARLLALAEEVGDSICLLKTHADIVSDFSDRTVKGLRDIAKRKRFLVFEDRKFGEIGEIIQKQYTGGPLAIARWAEITSAHIFPGPAVLTSLKEAAATAISIFNQSVQTKISAEPSDHTFPANDHSRAAGQVYLDTEEHGNPTENRKQNAVFITTAITQSISPQSTPVIEDEGHHDDAHEILEKLGSTPFLRGLLLLAEMGNLLAGSYTQQCVEIARQHKEFVMGFIAQRSLNSEPGDNFLTMTPGVKILPKAQEGQVDDGKGQQYNNPRQIILEHGSDIVIVGRGIVEADDRAKEAERYRKEAWAAYEERIAKI</sequence>
<dbReference type="VEuPathDB" id="FungiDB:MPH_13483"/>
<dbReference type="InParanoid" id="K2RYG3"/>
<dbReference type="InterPro" id="IPR001754">
    <property type="entry name" value="OMPdeCOase_dom"/>
</dbReference>
<dbReference type="HOGENOM" id="CLU_030821_1_1_1"/>
<organism evidence="12 13">
    <name type="scientific">Macrophomina phaseolina (strain MS6)</name>
    <name type="common">Charcoal rot fungus</name>
    <dbReference type="NCBI Taxonomy" id="1126212"/>
    <lineage>
        <taxon>Eukaryota</taxon>
        <taxon>Fungi</taxon>
        <taxon>Dikarya</taxon>
        <taxon>Ascomycota</taxon>
        <taxon>Pezizomycotina</taxon>
        <taxon>Dothideomycetes</taxon>
        <taxon>Dothideomycetes incertae sedis</taxon>
        <taxon>Botryosphaeriales</taxon>
        <taxon>Botryosphaeriaceae</taxon>
        <taxon>Macrophomina</taxon>
    </lineage>
</organism>
<dbReference type="GO" id="GO:0044205">
    <property type="term" value="P:'de novo' UMP biosynthetic process"/>
    <property type="evidence" value="ECO:0007669"/>
    <property type="project" value="UniProtKB-UniPathway"/>
</dbReference>
<comment type="caution">
    <text evidence="12">The sequence shown here is derived from an EMBL/GenBank/DDBJ whole genome shotgun (WGS) entry which is preliminary data.</text>
</comment>
<dbReference type="InterPro" id="IPR013785">
    <property type="entry name" value="Aldolase_TIM"/>
</dbReference>
<name>K2RYG3_MACPH</name>
<dbReference type="SUPFAM" id="SSF51366">
    <property type="entry name" value="Ribulose-phoshate binding barrel"/>
    <property type="match status" value="1"/>
</dbReference>
<reference evidence="12 13" key="1">
    <citation type="journal article" date="2012" name="BMC Genomics">
        <title>Tools to kill: Genome of one of the most destructive plant pathogenic fungi Macrophomina phaseolina.</title>
        <authorList>
            <person name="Islam M.S."/>
            <person name="Haque M.S."/>
            <person name="Islam M.M."/>
            <person name="Emdad E.M."/>
            <person name="Halim A."/>
            <person name="Hossen Q.M.M."/>
            <person name="Hossain M.Z."/>
            <person name="Ahmed B."/>
            <person name="Rahim S."/>
            <person name="Rahman M.S."/>
            <person name="Alam M.M."/>
            <person name="Hou S."/>
            <person name="Wan X."/>
            <person name="Saito J.A."/>
            <person name="Alam M."/>
        </authorList>
    </citation>
    <scope>NUCLEOTIDE SEQUENCE [LARGE SCALE GENOMIC DNA]</scope>
    <source>
        <strain evidence="12 13">MS6</strain>
    </source>
</reference>
<feature type="binding site" evidence="10">
    <location>
        <position position="311"/>
    </location>
    <ligand>
        <name>substrate</name>
    </ligand>
</feature>
<evidence type="ECO:0000256" key="2">
    <source>
        <dbReference type="ARBA" id="ARBA00011018"/>
    </source>
</evidence>
<evidence type="ECO:0000256" key="5">
    <source>
        <dbReference type="ARBA" id="ARBA00022793"/>
    </source>
</evidence>
<dbReference type="Gene3D" id="3.20.20.70">
    <property type="entry name" value="Aldolase class I"/>
    <property type="match status" value="1"/>
</dbReference>
<keyword evidence="7" id="KW-0456">Lyase</keyword>
<dbReference type="Pfam" id="PF00215">
    <property type="entry name" value="OMPdecase"/>
    <property type="match status" value="1"/>
</dbReference>
<dbReference type="SMART" id="SM00934">
    <property type="entry name" value="OMPdecase"/>
    <property type="match status" value="1"/>
</dbReference>
<evidence type="ECO:0000313" key="13">
    <source>
        <dbReference type="Proteomes" id="UP000007129"/>
    </source>
</evidence>
<feature type="binding site" evidence="10">
    <location>
        <position position="66"/>
    </location>
    <ligand>
        <name>substrate</name>
    </ligand>
</feature>
<dbReference type="GO" id="GO:0004590">
    <property type="term" value="F:orotidine-5'-phosphate decarboxylase activity"/>
    <property type="evidence" value="ECO:0007669"/>
    <property type="project" value="UniProtKB-EC"/>
</dbReference>
<keyword evidence="5" id="KW-0210">Decarboxylase</keyword>
<feature type="binding site" evidence="10">
    <location>
        <position position="332"/>
    </location>
    <ligand>
        <name>substrate</name>
    </ligand>
</feature>
<dbReference type="Proteomes" id="UP000007129">
    <property type="component" value="Unassembled WGS sequence"/>
</dbReference>
<feature type="domain" description="Orotidine 5'-phosphate decarboxylase" evidence="11">
    <location>
        <begin position="38"/>
        <end position="347"/>
    </location>
</feature>
<evidence type="ECO:0000256" key="9">
    <source>
        <dbReference type="ARBA" id="ARBA00033428"/>
    </source>
</evidence>